<evidence type="ECO:0000256" key="1">
    <source>
        <dbReference type="ARBA" id="ARBA00022448"/>
    </source>
</evidence>
<dbReference type="Gene3D" id="3.30.70.20">
    <property type="match status" value="1"/>
</dbReference>
<proteinExistence type="predicted"/>
<feature type="domain" description="4Fe-4S ferredoxin-type" evidence="7">
    <location>
        <begin position="73"/>
        <end position="100"/>
    </location>
</feature>
<dbReference type="PANTHER" id="PTHR42859">
    <property type="entry name" value="OXIDOREDUCTASE"/>
    <property type="match status" value="1"/>
</dbReference>
<comment type="caution">
    <text evidence="8">The sequence shown here is derived from an EMBL/GenBank/DDBJ whole genome shotgun (WGS) entry which is preliminary data.</text>
</comment>
<evidence type="ECO:0000256" key="6">
    <source>
        <dbReference type="ARBA" id="ARBA00023014"/>
    </source>
</evidence>
<keyword evidence="5" id="KW-0408">Iron</keyword>
<dbReference type="Proteomes" id="UP000271256">
    <property type="component" value="Unassembled WGS sequence"/>
</dbReference>
<dbReference type="PROSITE" id="PS00198">
    <property type="entry name" value="4FE4S_FER_1"/>
    <property type="match status" value="1"/>
</dbReference>
<keyword evidence="1" id="KW-0813">Transport</keyword>
<reference evidence="8 9" key="1">
    <citation type="submission" date="2018-10" db="EMBL/GenBank/DDBJ databases">
        <authorList>
            <person name="Grouzdev D.S."/>
            <person name="Krutkina M.S."/>
            <person name="Tourova T.P."/>
            <person name="Nazina T.N."/>
        </authorList>
    </citation>
    <scope>NUCLEOTIDE SEQUENCE [LARGE SCALE GENOMIC DNA]</scope>
    <source>
        <strain evidence="8 9">435</strain>
    </source>
</reference>
<organism evidence="8 9">
    <name type="scientific">Desulfofundulus salinus</name>
    <dbReference type="NCBI Taxonomy" id="2419843"/>
    <lineage>
        <taxon>Bacteria</taxon>
        <taxon>Bacillati</taxon>
        <taxon>Bacillota</taxon>
        <taxon>Clostridia</taxon>
        <taxon>Eubacteriales</taxon>
        <taxon>Peptococcaceae</taxon>
        <taxon>Desulfofundulus</taxon>
    </lineage>
</organism>
<evidence type="ECO:0000313" key="8">
    <source>
        <dbReference type="EMBL" id="RKO65987.1"/>
    </source>
</evidence>
<keyword evidence="2" id="KW-0004">4Fe-4S</keyword>
<dbReference type="GO" id="GO:0046872">
    <property type="term" value="F:metal ion binding"/>
    <property type="evidence" value="ECO:0007669"/>
    <property type="project" value="UniProtKB-KW"/>
</dbReference>
<dbReference type="PANTHER" id="PTHR42859:SF10">
    <property type="entry name" value="DIMETHYLSULFOXIDE REDUCTASE CHAIN B"/>
    <property type="match status" value="1"/>
</dbReference>
<evidence type="ECO:0000259" key="7">
    <source>
        <dbReference type="PROSITE" id="PS51379"/>
    </source>
</evidence>
<evidence type="ECO:0000313" key="9">
    <source>
        <dbReference type="Proteomes" id="UP000271256"/>
    </source>
</evidence>
<gene>
    <name evidence="8" type="ORF">D7024_02800</name>
</gene>
<keyword evidence="4" id="KW-0249">Electron transport</keyword>
<dbReference type="PROSITE" id="PS51379">
    <property type="entry name" value="4FE4S_FER_2"/>
    <property type="match status" value="2"/>
</dbReference>
<evidence type="ECO:0000256" key="4">
    <source>
        <dbReference type="ARBA" id="ARBA00022982"/>
    </source>
</evidence>
<accession>A0A494WYL9</accession>
<name>A0A494WYL9_9FIRM</name>
<dbReference type="InterPro" id="IPR050294">
    <property type="entry name" value="RnfB_subfamily"/>
</dbReference>
<dbReference type="InterPro" id="IPR017900">
    <property type="entry name" value="4Fe4S_Fe_S_CS"/>
</dbReference>
<dbReference type="GO" id="GO:0051539">
    <property type="term" value="F:4 iron, 4 sulfur cluster binding"/>
    <property type="evidence" value="ECO:0007669"/>
    <property type="project" value="UniProtKB-KW"/>
</dbReference>
<dbReference type="AlphaFoldDB" id="A0A494WYL9"/>
<sequence length="100" mass="10503">MERMAEAKKQQKEVVITLNGVELVIPPGARVKDVAAAAGVEIPALKVDPEKCKGCQMCTKACETGAISGNKKEPHSIDQALCIRCGECLAKCKLGAIVPA</sequence>
<keyword evidence="9" id="KW-1185">Reference proteome</keyword>
<feature type="domain" description="4Fe-4S ferredoxin-type" evidence="7">
    <location>
        <begin position="43"/>
        <end position="72"/>
    </location>
</feature>
<dbReference type="EMBL" id="RBWE01000001">
    <property type="protein sequence ID" value="RKO65987.1"/>
    <property type="molecule type" value="Genomic_DNA"/>
</dbReference>
<keyword evidence="6" id="KW-0411">Iron-sulfur</keyword>
<keyword evidence="3" id="KW-0479">Metal-binding</keyword>
<evidence type="ECO:0000256" key="3">
    <source>
        <dbReference type="ARBA" id="ARBA00022723"/>
    </source>
</evidence>
<dbReference type="OrthoDB" id="9794954at2"/>
<dbReference type="Pfam" id="PF13187">
    <property type="entry name" value="Fer4_9"/>
    <property type="match status" value="1"/>
</dbReference>
<dbReference type="SUPFAM" id="SSF54862">
    <property type="entry name" value="4Fe-4S ferredoxins"/>
    <property type="match status" value="1"/>
</dbReference>
<dbReference type="InterPro" id="IPR017896">
    <property type="entry name" value="4Fe4S_Fe-S-bd"/>
</dbReference>
<protein>
    <recommendedName>
        <fullName evidence="7">4Fe-4S ferredoxin-type domain-containing protein</fullName>
    </recommendedName>
</protein>
<evidence type="ECO:0000256" key="5">
    <source>
        <dbReference type="ARBA" id="ARBA00023004"/>
    </source>
</evidence>
<evidence type="ECO:0000256" key="2">
    <source>
        <dbReference type="ARBA" id="ARBA00022485"/>
    </source>
</evidence>